<reference evidence="1 2" key="1">
    <citation type="submission" date="2024-01" db="EMBL/GenBank/DDBJ databases">
        <title>The genomes of 5 underutilized Papilionoideae crops provide insights into root nodulation and disease resistanc.</title>
        <authorList>
            <person name="Jiang F."/>
        </authorList>
    </citation>
    <scope>NUCLEOTIDE SEQUENCE [LARGE SCALE GENOMIC DNA]</scope>
    <source>
        <strain evidence="1">LVBAO_FW01</strain>
        <tissue evidence="1">Leaves</tissue>
    </source>
</reference>
<dbReference type="AlphaFoldDB" id="A0AAN9R7C0"/>
<dbReference type="EMBL" id="JAYMYQ010000001">
    <property type="protein sequence ID" value="KAK7360544.1"/>
    <property type="molecule type" value="Genomic_DNA"/>
</dbReference>
<dbReference type="Proteomes" id="UP001367508">
    <property type="component" value="Unassembled WGS sequence"/>
</dbReference>
<organism evidence="1 2">
    <name type="scientific">Canavalia gladiata</name>
    <name type="common">Sword bean</name>
    <name type="synonym">Dolichos gladiatus</name>
    <dbReference type="NCBI Taxonomy" id="3824"/>
    <lineage>
        <taxon>Eukaryota</taxon>
        <taxon>Viridiplantae</taxon>
        <taxon>Streptophyta</taxon>
        <taxon>Embryophyta</taxon>
        <taxon>Tracheophyta</taxon>
        <taxon>Spermatophyta</taxon>
        <taxon>Magnoliopsida</taxon>
        <taxon>eudicotyledons</taxon>
        <taxon>Gunneridae</taxon>
        <taxon>Pentapetalae</taxon>
        <taxon>rosids</taxon>
        <taxon>fabids</taxon>
        <taxon>Fabales</taxon>
        <taxon>Fabaceae</taxon>
        <taxon>Papilionoideae</taxon>
        <taxon>50 kb inversion clade</taxon>
        <taxon>NPAAA clade</taxon>
        <taxon>indigoferoid/millettioid clade</taxon>
        <taxon>Phaseoleae</taxon>
        <taxon>Canavalia</taxon>
    </lineage>
</organism>
<comment type="caution">
    <text evidence="1">The sequence shown here is derived from an EMBL/GenBank/DDBJ whole genome shotgun (WGS) entry which is preliminary data.</text>
</comment>
<keyword evidence="2" id="KW-1185">Reference proteome</keyword>
<evidence type="ECO:0000313" key="1">
    <source>
        <dbReference type="EMBL" id="KAK7360544.1"/>
    </source>
</evidence>
<gene>
    <name evidence="1" type="ORF">VNO77_02549</name>
</gene>
<protein>
    <submittedName>
        <fullName evidence="1">Uncharacterized protein</fullName>
    </submittedName>
</protein>
<accession>A0AAN9R7C0</accession>
<evidence type="ECO:0000313" key="2">
    <source>
        <dbReference type="Proteomes" id="UP001367508"/>
    </source>
</evidence>
<proteinExistence type="predicted"/>
<name>A0AAN9R7C0_CANGL</name>
<sequence length="88" mass="9962">MLGGAVLSRMWVLKLMPYHRGISFLDRFEKDLMARVRPSFNSDFLAQLTGAISRDYGGNKPIGPSCGMVMAWEMEERKGRKLITPGNR</sequence>